<dbReference type="OrthoDB" id="5541786at2759"/>
<sequence>MKVTFDVAGILHGFGRFVAEVIFCRFRLGSYRSTSVRKTAFFKCCSCVMMDDKNLEWLQSRTALGLGPRGFKDPLPDGHTSNHLPLTTDNSTH</sequence>
<feature type="compositionally biased region" description="Polar residues" evidence="1">
    <location>
        <begin position="79"/>
        <end position="93"/>
    </location>
</feature>
<proteinExistence type="predicted"/>
<organism evidence="2 3">
    <name type="scientific">Callipepla squamata</name>
    <name type="common">Scaled quail</name>
    <dbReference type="NCBI Taxonomy" id="9009"/>
    <lineage>
        <taxon>Eukaryota</taxon>
        <taxon>Metazoa</taxon>
        <taxon>Chordata</taxon>
        <taxon>Craniata</taxon>
        <taxon>Vertebrata</taxon>
        <taxon>Euteleostomi</taxon>
        <taxon>Archelosauria</taxon>
        <taxon>Archosauria</taxon>
        <taxon>Dinosauria</taxon>
        <taxon>Saurischia</taxon>
        <taxon>Theropoda</taxon>
        <taxon>Coelurosauria</taxon>
        <taxon>Aves</taxon>
        <taxon>Neognathae</taxon>
        <taxon>Galloanserae</taxon>
        <taxon>Galliformes</taxon>
        <taxon>Odontophoridae</taxon>
        <taxon>Callipepla</taxon>
    </lineage>
</organism>
<dbReference type="EMBL" id="MCFN01000322">
    <property type="protein sequence ID" value="OXB60531.1"/>
    <property type="molecule type" value="Genomic_DNA"/>
</dbReference>
<accession>A0A226MZ44</accession>
<comment type="caution">
    <text evidence="2">The sequence shown here is derived from an EMBL/GenBank/DDBJ whole genome shotgun (WGS) entry which is preliminary data.</text>
</comment>
<dbReference type="Proteomes" id="UP000198323">
    <property type="component" value="Unassembled WGS sequence"/>
</dbReference>
<feature type="region of interest" description="Disordered" evidence="1">
    <location>
        <begin position="69"/>
        <end position="93"/>
    </location>
</feature>
<evidence type="ECO:0000256" key="1">
    <source>
        <dbReference type="SAM" id="MobiDB-lite"/>
    </source>
</evidence>
<evidence type="ECO:0000313" key="2">
    <source>
        <dbReference type="EMBL" id="OXB60531.1"/>
    </source>
</evidence>
<dbReference type="STRING" id="9009.A0A226MZ44"/>
<reference evidence="2 3" key="1">
    <citation type="submission" date="2016-07" db="EMBL/GenBank/DDBJ databases">
        <title>Disparate Historic Effective Population Sizes Predicted by Modern Levels of Genome Diversity for the Scaled Quail (Callipepla squamata) and the Northern Bobwhite (Colinus virginianus): Inferences from First and Second Generation Draft Genome Assemblies for Sympatric New World Quail.</title>
        <authorList>
            <person name="Oldeschulte D.L."/>
            <person name="Halley Y.A."/>
            <person name="Bhattarai E.K."/>
            <person name="Brashear W.A."/>
            <person name="Hill J."/>
            <person name="Metz R.P."/>
            <person name="Johnson C.D."/>
            <person name="Rollins D."/>
            <person name="Peterson M.J."/>
            <person name="Bickhart D.M."/>
            <person name="Decker J.E."/>
            <person name="Seabury C.M."/>
        </authorList>
    </citation>
    <scope>NUCLEOTIDE SEQUENCE [LARGE SCALE GENOMIC DNA]</scope>
    <source>
        <strain evidence="2 3">Texas</strain>
        <tissue evidence="2">Leg muscle</tissue>
    </source>
</reference>
<dbReference type="AlphaFoldDB" id="A0A226MZ44"/>
<gene>
    <name evidence="2" type="ORF">ASZ78_007434</name>
</gene>
<keyword evidence="3" id="KW-1185">Reference proteome</keyword>
<name>A0A226MZ44_CALSU</name>
<protein>
    <submittedName>
        <fullName evidence="2">Uncharacterized protein</fullName>
    </submittedName>
</protein>
<evidence type="ECO:0000313" key="3">
    <source>
        <dbReference type="Proteomes" id="UP000198323"/>
    </source>
</evidence>